<reference evidence="2" key="1">
    <citation type="submission" date="2022-07" db="EMBL/GenBank/DDBJ databases">
        <title>Pseudosulfitobacter sp. strain AP-MA-4, whole genome sequence.</title>
        <authorList>
            <person name="Jiang Y."/>
        </authorList>
    </citation>
    <scope>NUCLEOTIDE SEQUENCE</scope>
    <source>
        <strain evidence="2">AP-MA-4</strain>
    </source>
</reference>
<comment type="caution">
    <text evidence="2">The sequence shown here is derived from an EMBL/GenBank/DDBJ whole genome shotgun (WGS) entry which is preliminary data.</text>
</comment>
<evidence type="ECO:0000256" key="1">
    <source>
        <dbReference type="SAM" id="Phobius"/>
    </source>
</evidence>
<evidence type="ECO:0000313" key="2">
    <source>
        <dbReference type="EMBL" id="MCR8826029.1"/>
    </source>
</evidence>
<dbReference type="EMBL" id="JANKJG010000003">
    <property type="protein sequence ID" value="MCR8826029.1"/>
    <property type="molecule type" value="Genomic_DNA"/>
</dbReference>
<keyword evidence="1" id="KW-1133">Transmembrane helix</keyword>
<protein>
    <recommendedName>
        <fullName evidence="4">Flp pilus assembly protein TadG</fullName>
    </recommendedName>
</protein>
<sequence length="186" mass="21583">MSLANPIRWLRRFAHKEDGNVAIETIIILPVLFWVYLTMYVIFDAYRQHALAEKAAYTIGDVISRQTTPLDNAYLTGTQGLLGYLTRNRDLSPSIRVTSIRYDANNDIYKRDWSNTRGPGISALTDLNVKNWHERLPIMLHDERIVVVETFVNYTPPFNTGFPDMQIRNFVFTRPRYTPQVLWTSG</sequence>
<dbReference type="Proteomes" id="UP001165396">
    <property type="component" value="Unassembled WGS sequence"/>
</dbReference>
<evidence type="ECO:0000313" key="3">
    <source>
        <dbReference type="Proteomes" id="UP001165396"/>
    </source>
</evidence>
<keyword evidence="1" id="KW-0472">Membrane</keyword>
<feature type="transmembrane region" description="Helical" evidence="1">
    <location>
        <begin position="21"/>
        <end position="43"/>
    </location>
</feature>
<dbReference type="RefSeq" id="WP_258293699.1">
    <property type="nucleotide sequence ID" value="NZ_JANKJG010000003.1"/>
</dbReference>
<keyword evidence="3" id="KW-1185">Reference proteome</keyword>
<name>A0ABT1YYU0_9RHOB</name>
<accession>A0ABT1YYU0</accession>
<keyword evidence="1" id="KW-0812">Transmembrane</keyword>
<organism evidence="2 3">
    <name type="scientific">Pseudosulfitobacter koreensis</name>
    <dbReference type="NCBI Taxonomy" id="2968472"/>
    <lineage>
        <taxon>Bacteria</taxon>
        <taxon>Pseudomonadati</taxon>
        <taxon>Pseudomonadota</taxon>
        <taxon>Alphaproteobacteria</taxon>
        <taxon>Rhodobacterales</taxon>
        <taxon>Roseobacteraceae</taxon>
        <taxon>Pseudosulfitobacter</taxon>
    </lineage>
</organism>
<evidence type="ECO:0008006" key="4">
    <source>
        <dbReference type="Google" id="ProtNLM"/>
    </source>
</evidence>
<gene>
    <name evidence="2" type="ORF">NTA49_05720</name>
</gene>
<proteinExistence type="predicted"/>